<dbReference type="AlphaFoldDB" id="J0MRU3"/>
<gene>
    <name evidence="1" type="ORF">HPHPA26_0790</name>
</gene>
<comment type="caution">
    <text evidence="1">The sequence shown here is derived from an EMBL/GenBank/DDBJ whole genome shotgun (WGS) entry which is preliminary data.</text>
</comment>
<reference evidence="1 2" key="1">
    <citation type="journal article" date="2013" name="Pathog. Dis.">
        <title>Genome sequences of 65 Helicobacter pylori strains isolated from asymptomatic individuals and patients with gastric cancer, peptic ulcer disease, or gastritis.</title>
        <authorList>
            <person name="Blanchard T.G."/>
            <person name="Czinn S.J."/>
            <person name="Correa P."/>
            <person name="Nakazawa T."/>
            <person name="Keelan M."/>
            <person name="Morningstar L."/>
            <person name="Santana-Cruz I."/>
            <person name="Maroo A."/>
            <person name="McCracken C."/>
            <person name="Shefchek K."/>
            <person name="Daugherty S."/>
            <person name="Song Y."/>
            <person name="Fraser C.M."/>
            <person name="Fricke W.F."/>
        </authorList>
    </citation>
    <scope>NUCLEOTIDE SEQUENCE [LARGE SCALE GENOMIC DNA]</scope>
    <source>
        <strain evidence="1 2">Hp A-26</strain>
    </source>
</reference>
<name>J0MRU3_HELPX</name>
<protein>
    <submittedName>
        <fullName evidence="1">Uncharacterized protein</fullName>
    </submittedName>
</protein>
<evidence type="ECO:0000313" key="2">
    <source>
        <dbReference type="Proteomes" id="UP000005323"/>
    </source>
</evidence>
<organism evidence="1 2">
    <name type="scientific">Helicobacter pylori Hp A-26</name>
    <dbReference type="NCBI Taxonomy" id="992056"/>
    <lineage>
        <taxon>Bacteria</taxon>
        <taxon>Pseudomonadati</taxon>
        <taxon>Campylobacterota</taxon>
        <taxon>Epsilonproteobacteria</taxon>
        <taxon>Campylobacterales</taxon>
        <taxon>Helicobacteraceae</taxon>
        <taxon>Helicobacter</taxon>
    </lineage>
</organism>
<dbReference type="PATRIC" id="fig|992056.3.peg.777"/>
<evidence type="ECO:0000313" key="1">
    <source>
        <dbReference type="EMBL" id="EJB76897.1"/>
    </source>
</evidence>
<dbReference type="EMBL" id="AKOV01000001">
    <property type="protein sequence ID" value="EJB76897.1"/>
    <property type="molecule type" value="Genomic_DNA"/>
</dbReference>
<dbReference type="Proteomes" id="UP000005323">
    <property type="component" value="Unassembled WGS sequence"/>
</dbReference>
<proteinExistence type="predicted"/>
<accession>J0MRU3</accession>
<sequence length="56" mass="6145">MKIKVGGGLVLALCPYNRDFIGFECLKARLIPHALKKFSCWIVGVKSVSLLGLNIL</sequence>